<reference evidence="1" key="1">
    <citation type="submission" date="2020-11" db="EMBL/GenBank/DDBJ databases">
        <authorList>
            <person name="Tran Van P."/>
        </authorList>
    </citation>
    <scope>NUCLEOTIDE SEQUENCE</scope>
</reference>
<evidence type="ECO:0000313" key="1">
    <source>
        <dbReference type="EMBL" id="CAD7223917.1"/>
    </source>
</evidence>
<dbReference type="AlphaFoldDB" id="A0A7R8W7M1"/>
<organism evidence="1">
    <name type="scientific">Cyprideis torosa</name>
    <dbReference type="NCBI Taxonomy" id="163714"/>
    <lineage>
        <taxon>Eukaryota</taxon>
        <taxon>Metazoa</taxon>
        <taxon>Ecdysozoa</taxon>
        <taxon>Arthropoda</taxon>
        <taxon>Crustacea</taxon>
        <taxon>Oligostraca</taxon>
        <taxon>Ostracoda</taxon>
        <taxon>Podocopa</taxon>
        <taxon>Podocopida</taxon>
        <taxon>Cytherocopina</taxon>
        <taxon>Cytheroidea</taxon>
        <taxon>Cytherideidae</taxon>
        <taxon>Cyprideis</taxon>
    </lineage>
</organism>
<name>A0A7R8W7M1_9CRUS</name>
<dbReference type="EMBL" id="OB660275">
    <property type="protein sequence ID" value="CAD7223917.1"/>
    <property type="molecule type" value="Genomic_DNA"/>
</dbReference>
<gene>
    <name evidence="1" type="ORF">CTOB1V02_LOCUS1890</name>
</gene>
<accession>A0A7R8W7M1</accession>
<sequence>MSRFSFSSESLPELIDTISVLAEGHWVGKGMIWLNSEWRDGEASVSDYAHTPFFSLAFNEATYADEGVIDHVVQNSIIVIALSYLTLRDGPKDTRALKQCYFEKLTCGRLLRDFPITCSLRQREKRLTPVIIVLSRSFFSTPTPDKRKLRLRAPAFFAAGGKLRALQSTYILSVPSFLLFPFFEFLLYGWSLVLASVATLKGRCPGTARSSPPVGTNALSSGVSSPHELFDWYEKENPIRCDEEEVEDDGSEIQPTSLSLWGETPRPLRESPSANYAFCDRRRESEKMKFQLLSSTRVSFVRKTGQALPSSFQIDGSHLPPLFTVLIPFHPRALTRPRSYRGSPYQEKVSEEALEAGLNPPPSSLPHHVPNRRRQCIAAIVTEISSSTFSLAFNRLLLRHFLHTEGGIGRSKCASQYQNVAWGRRCPWSIRRLSGVIDPAEIPSSPFTLRGSLDLALQKRIYPPVYCRIAAFSPRGNDAIKGMASDEDIGGGINLLTAVSSIR</sequence>
<proteinExistence type="predicted"/>
<protein>
    <submittedName>
        <fullName evidence="1">Uncharacterized protein</fullName>
    </submittedName>
</protein>